<evidence type="ECO:0000313" key="4">
    <source>
        <dbReference type="EMBL" id="POP53231.1"/>
    </source>
</evidence>
<reference evidence="4" key="1">
    <citation type="submission" date="2018-01" db="EMBL/GenBank/DDBJ databases">
        <authorList>
            <person name="Yu X.-D."/>
        </authorList>
    </citation>
    <scope>NUCLEOTIDE SEQUENCE</scope>
    <source>
        <strain evidence="4">ZX-21</strain>
    </source>
</reference>
<keyword evidence="2" id="KW-0274">FAD</keyword>
<gene>
    <name evidence="4" type="ORF">C0068_09120</name>
</gene>
<dbReference type="GO" id="GO:0004499">
    <property type="term" value="F:N,N-dimethylaniline monooxygenase activity"/>
    <property type="evidence" value="ECO:0007669"/>
    <property type="project" value="InterPro"/>
</dbReference>
<dbReference type="PANTHER" id="PTHR42877:SF4">
    <property type="entry name" value="FAD_NAD(P)-BINDING DOMAIN-CONTAINING PROTEIN-RELATED"/>
    <property type="match status" value="1"/>
</dbReference>
<proteinExistence type="predicted"/>
<dbReference type="Proteomes" id="UP000237222">
    <property type="component" value="Unassembled WGS sequence"/>
</dbReference>
<dbReference type="EMBL" id="PQGG01000019">
    <property type="protein sequence ID" value="POP53231.1"/>
    <property type="molecule type" value="Genomic_DNA"/>
</dbReference>
<dbReference type="InterPro" id="IPR020946">
    <property type="entry name" value="Flavin_mOase-like"/>
</dbReference>
<dbReference type="Pfam" id="PF00743">
    <property type="entry name" value="FMO-like"/>
    <property type="match status" value="1"/>
</dbReference>
<evidence type="ECO:0000256" key="1">
    <source>
        <dbReference type="ARBA" id="ARBA00022630"/>
    </source>
</evidence>
<keyword evidence="4" id="KW-0503">Monooxygenase</keyword>
<dbReference type="Gene3D" id="3.50.50.60">
    <property type="entry name" value="FAD/NAD(P)-binding domain"/>
    <property type="match status" value="2"/>
</dbReference>
<dbReference type="InterPro" id="IPR051209">
    <property type="entry name" value="FAD-bind_Monooxygenase_sf"/>
</dbReference>
<dbReference type="AlphaFoldDB" id="A0A2S4HHR8"/>
<keyword evidence="1" id="KW-0285">Flavoprotein</keyword>
<evidence type="ECO:0000313" key="5">
    <source>
        <dbReference type="Proteomes" id="UP000237222"/>
    </source>
</evidence>
<dbReference type="InterPro" id="IPR036188">
    <property type="entry name" value="FAD/NAD-bd_sf"/>
</dbReference>
<dbReference type="SUPFAM" id="SSF51905">
    <property type="entry name" value="FAD/NAD(P)-binding domain"/>
    <property type="match status" value="2"/>
</dbReference>
<dbReference type="GO" id="GO:0050661">
    <property type="term" value="F:NADP binding"/>
    <property type="evidence" value="ECO:0007669"/>
    <property type="project" value="InterPro"/>
</dbReference>
<dbReference type="PANTHER" id="PTHR42877">
    <property type="entry name" value="L-ORNITHINE N(5)-MONOOXYGENASE-RELATED"/>
    <property type="match status" value="1"/>
</dbReference>
<dbReference type="RefSeq" id="WP_103684174.1">
    <property type="nucleotide sequence ID" value="NZ_PQGG01000019.1"/>
</dbReference>
<organism evidence="4 5">
    <name type="scientific">Zhongshania marina</name>
    <dbReference type="NCBI Taxonomy" id="2304603"/>
    <lineage>
        <taxon>Bacteria</taxon>
        <taxon>Pseudomonadati</taxon>
        <taxon>Pseudomonadota</taxon>
        <taxon>Gammaproteobacteria</taxon>
        <taxon>Cellvibrionales</taxon>
        <taxon>Spongiibacteraceae</taxon>
        <taxon>Zhongshania</taxon>
    </lineage>
</organism>
<keyword evidence="3" id="KW-0560">Oxidoreductase</keyword>
<dbReference type="OrthoDB" id="9766402at2"/>
<name>A0A2S4HHR8_9GAMM</name>
<comment type="caution">
    <text evidence="4">The sequence shown here is derived from an EMBL/GenBank/DDBJ whole genome shotgun (WGS) entry which is preliminary data.</text>
</comment>
<dbReference type="GO" id="GO:0050660">
    <property type="term" value="F:flavin adenine dinucleotide binding"/>
    <property type="evidence" value="ECO:0007669"/>
    <property type="project" value="InterPro"/>
</dbReference>
<evidence type="ECO:0000256" key="2">
    <source>
        <dbReference type="ARBA" id="ARBA00022827"/>
    </source>
</evidence>
<evidence type="ECO:0000256" key="3">
    <source>
        <dbReference type="ARBA" id="ARBA00023002"/>
    </source>
</evidence>
<protein>
    <submittedName>
        <fullName evidence="4">4-hydroxyacetophenone monooxygenase</fullName>
    </submittedName>
</protein>
<accession>A0A2S4HHR8</accession>
<sequence length="511" mass="57370">MGKEKNNSKEQGAIDEVAIIGAGFGGLGVAIRMQQQGLNDFVVYEKASDVGGVWRDNVYPGAACDVPSHLYSFSFEANPDWGRTFGPQEEIHRYLRHCTDKYNLRDKIRFNTSLSSMAFCEQSGVWKLAFADGSTRQARAVVMAIGALNIPQYPEITGIDSFTGKVMHTAEWDQNYTLDGKRVAVIGTGASAIQVIPSIQPQVKALNVFQRTPPWVLPKHDKAQSPRLQRLYKRRPFIQQTVRRFQYVMMESLVPAFMWDSFLTRIGESMGCRYLRKVVRDPVLQRKLSPNYAMGCKRVLLSDDYYPALTKSNVNVCVEGIDKIDGSAICTSDGQRHEVDAIILATGFKVPVSGAPIPIRGVGGRLLEKDWAIGSEAYKGIAVSGYPNMMYVMGPNTGPGNTSVIFYIESQINYILKYLKTLRKNQNKYFDLKPMVQREFNADIQERFKGTTWTSGCNSWYLTKDGKNTTLWPSFSWQYRLTTRHFSAAEYELVSISSQAPTYESNVATAS</sequence>